<dbReference type="Pfam" id="PF11774">
    <property type="entry name" value="Lsr2"/>
    <property type="match status" value="1"/>
</dbReference>
<name>M2X1S1_9PSEU</name>
<evidence type="ECO:0000313" key="2">
    <source>
        <dbReference type="EMBL" id="EME54971.1"/>
    </source>
</evidence>
<protein>
    <submittedName>
        <fullName evidence="2">Lsr2-like protein</fullName>
    </submittedName>
</protein>
<gene>
    <name evidence="2" type="ORF">H074_25722</name>
</gene>
<dbReference type="InterPro" id="IPR024412">
    <property type="entry name" value="Lsr2_dim_dom"/>
</dbReference>
<dbReference type="Gene3D" id="3.30.60.230">
    <property type="entry name" value="Lsr2, dimerization domain"/>
    <property type="match status" value="1"/>
</dbReference>
<dbReference type="PATRIC" id="fig|1284240.4.peg.5226"/>
<dbReference type="OrthoDB" id="3631786at2"/>
<dbReference type="GO" id="GO:0003677">
    <property type="term" value="F:DNA binding"/>
    <property type="evidence" value="ECO:0007669"/>
    <property type="project" value="InterPro"/>
</dbReference>
<dbReference type="Proteomes" id="UP000054226">
    <property type="component" value="Unassembled WGS sequence"/>
</dbReference>
<reference evidence="2 3" key="1">
    <citation type="journal article" date="2013" name="Genome Announc.">
        <title>Draft Genome Sequence of Amycolatopsis decaplanina Strain DSM 44594T.</title>
        <authorList>
            <person name="Kaur N."/>
            <person name="Kumar S."/>
            <person name="Bala M."/>
            <person name="Raghava G.P."/>
            <person name="Mayilraj S."/>
        </authorList>
    </citation>
    <scope>NUCLEOTIDE SEQUENCE [LARGE SCALE GENOMIC DNA]</scope>
    <source>
        <strain evidence="2 3">DSM 44594</strain>
    </source>
</reference>
<organism evidence="2 3">
    <name type="scientific">Amycolatopsis decaplanina DSM 44594</name>
    <dbReference type="NCBI Taxonomy" id="1284240"/>
    <lineage>
        <taxon>Bacteria</taxon>
        <taxon>Bacillati</taxon>
        <taxon>Actinomycetota</taxon>
        <taxon>Actinomycetes</taxon>
        <taxon>Pseudonocardiales</taxon>
        <taxon>Pseudonocardiaceae</taxon>
        <taxon>Amycolatopsis</taxon>
    </lineage>
</organism>
<dbReference type="InterPro" id="IPR042261">
    <property type="entry name" value="Lsr2-like_dimerization"/>
</dbReference>
<proteinExistence type="predicted"/>
<sequence length="65" mass="7605">MDKPRTSPWVELDRTVAVETVPFSLDDVDYEIDLTVDRATSLRKLLERYIRAGRRKPGAYFSCER</sequence>
<keyword evidence="3" id="KW-1185">Reference proteome</keyword>
<comment type="caution">
    <text evidence="2">The sequence shown here is derived from an EMBL/GenBank/DDBJ whole genome shotgun (WGS) entry which is preliminary data.</text>
</comment>
<dbReference type="RefSeq" id="WP_007032969.1">
    <property type="nucleotide sequence ID" value="NZ_AOHO01000068.1"/>
</dbReference>
<dbReference type="AlphaFoldDB" id="M2X1S1"/>
<dbReference type="EMBL" id="AOHO01000068">
    <property type="protein sequence ID" value="EME54971.1"/>
    <property type="molecule type" value="Genomic_DNA"/>
</dbReference>
<evidence type="ECO:0000313" key="3">
    <source>
        <dbReference type="Proteomes" id="UP000054226"/>
    </source>
</evidence>
<evidence type="ECO:0000259" key="1">
    <source>
        <dbReference type="Pfam" id="PF11774"/>
    </source>
</evidence>
<accession>M2X1S1</accession>
<feature type="domain" description="Lsr2 dimerization" evidence="1">
    <location>
        <begin position="12"/>
        <end position="55"/>
    </location>
</feature>